<feature type="non-terminal residue" evidence="1">
    <location>
        <position position="1"/>
    </location>
</feature>
<dbReference type="EMBL" id="JAMKFB020000018">
    <property type="protein sequence ID" value="KAL0168017.1"/>
    <property type="molecule type" value="Genomic_DNA"/>
</dbReference>
<feature type="non-terminal residue" evidence="1">
    <location>
        <position position="184"/>
    </location>
</feature>
<reference evidence="1 2" key="1">
    <citation type="submission" date="2024-05" db="EMBL/GenBank/DDBJ databases">
        <title>Genome sequencing and assembly of Indian major carp, Cirrhinus mrigala (Hamilton, 1822).</title>
        <authorList>
            <person name="Mohindra V."/>
            <person name="Chowdhury L.M."/>
            <person name="Lal K."/>
            <person name="Jena J.K."/>
        </authorList>
    </citation>
    <scope>NUCLEOTIDE SEQUENCE [LARGE SCALE GENOMIC DNA]</scope>
    <source>
        <strain evidence="1">CM1030</strain>
        <tissue evidence="1">Blood</tissue>
    </source>
</reference>
<dbReference type="AlphaFoldDB" id="A0ABD0P1N0"/>
<dbReference type="Proteomes" id="UP001529510">
    <property type="component" value="Unassembled WGS sequence"/>
</dbReference>
<dbReference type="PANTHER" id="PTHR14465">
    <property type="entry name" value="IQ DOMAIN-CONTAINING PROTEIN H"/>
    <property type="match status" value="1"/>
</dbReference>
<proteinExistence type="predicted"/>
<evidence type="ECO:0000313" key="1">
    <source>
        <dbReference type="EMBL" id="KAL0168017.1"/>
    </source>
</evidence>
<sequence>SIPVSAAVSKYPFTIVEGQIDPDDPDYCRFKKQYCLYWGGIVEALDQLQRMLLDFAVPLVRVCGERLAACVQSGVLDWRDGRGRCAHLEKLLSVLENRDEVWDLMCQPGQRYKGIEGHQAAAVRIQTCWRRYSARTAYLLQLRPKWAAQVIAMSLLKHAKLRHLRKSLQASRLCQLENYRIRAE</sequence>
<accession>A0ABD0P1N0</accession>
<name>A0ABD0P1N0_CIRMR</name>
<gene>
    <name evidence="1" type="ORF">M9458_036239</name>
</gene>
<dbReference type="PROSITE" id="PS50096">
    <property type="entry name" value="IQ"/>
    <property type="match status" value="1"/>
</dbReference>
<evidence type="ECO:0000313" key="2">
    <source>
        <dbReference type="Proteomes" id="UP001529510"/>
    </source>
</evidence>
<comment type="caution">
    <text evidence="1">The sequence shown here is derived from an EMBL/GenBank/DDBJ whole genome shotgun (WGS) entry which is preliminary data.</text>
</comment>
<dbReference type="PANTHER" id="PTHR14465:SF0">
    <property type="entry name" value="IQ DOMAIN-CONTAINING PROTEIN H"/>
    <property type="match status" value="1"/>
</dbReference>
<dbReference type="InterPro" id="IPR038752">
    <property type="entry name" value="IQCH"/>
</dbReference>
<keyword evidence="2" id="KW-1185">Reference proteome</keyword>
<protein>
    <submittedName>
        <fullName evidence="1">Uncharacterized protein</fullName>
    </submittedName>
</protein>
<organism evidence="1 2">
    <name type="scientific">Cirrhinus mrigala</name>
    <name type="common">Mrigala</name>
    <dbReference type="NCBI Taxonomy" id="683832"/>
    <lineage>
        <taxon>Eukaryota</taxon>
        <taxon>Metazoa</taxon>
        <taxon>Chordata</taxon>
        <taxon>Craniata</taxon>
        <taxon>Vertebrata</taxon>
        <taxon>Euteleostomi</taxon>
        <taxon>Actinopterygii</taxon>
        <taxon>Neopterygii</taxon>
        <taxon>Teleostei</taxon>
        <taxon>Ostariophysi</taxon>
        <taxon>Cypriniformes</taxon>
        <taxon>Cyprinidae</taxon>
        <taxon>Labeoninae</taxon>
        <taxon>Labeonini</taxon>
        <taxon>Cirrhinus</taxon>
    </lineage>
</organism>